<evidence type="ECO:0000313" key="3">
    <source>
        <dbReference type="EMBL" id="MFD2960343.1"/>
    </source>
</evidence>
<feature type="domain" description="Phosphatidic acid phosphatase type 2/haloperoxidase" evidence="2">
    <location>
        <begin position="58"/>
        <end position="177"/>
    </location>
</feature>
<proteinExistence type="predicted"/>
<dbReference type="InterPro" id="IPR000326">
    <property type="entry name" value="PAP2/HPO"/>
</dbReference>
<evidence type="ECO:0000259" key="2">
    <source>
        <dbReference type="SMART" id="SM00014"/>
    </source>
</evidence>
<comment type="caution">
    <text evidence="3">The sequence shown here is derived from an EMBL/GenBank/DDBJ whole genome shotgun (WGS) entry which is preliminary data.</text>
</comment>
<organism evidence="3 4">
    <name type="scientific">Olivibacter jilunii</name>
    <dbReference type="NCBI Taxonomy" id="985016"/>
    <lineage>
        <taxon>Bacteria</taxon>
        <taxon>Pseudomonadati</taxon>
        <taxon>Bacteroidota</taxon>
        <taxon>Sphingobacteriia</taxon>
        <taxon>Sphingobacteriales</taxon>
        <taxon>Sphingobacteriaceae</taxon>
        <taxon>Olivibacter</taxon>
    </lineage>
</organism>
<reference evidence="4" key="1">
    <citation type="journal article" date="2019" name="Int. J. Syst. Evol. Microbiol.">
        <title>The Global Catalogue of Microorganisms (GCM) 10K type strain sequencing project: providing services to taxonomists for standard genome sequencing and annotation.</title>
        <authorList>
            <consortium name="The Broad Institute Genomics Platform"/>
            <consortium name="The Broad Institute Genome Sequencing Center for Infectious Disease"/>
            <person name="Wu L."/>
            <person name="Ma J."/>
        </authorList>
    </citation>
    <scope>NUCLEOTIDE SEQUENCE [LARGE SCALE GENOMIC DNA]</scope>
    <source>
        <strain evidence="4">KCTC 23098</strain>
    </source>
</reference>
<evidence type="ECO:0000256" key="1">
    <source>
        <dbReference type="SAM" id="Phobius"/>
    </source>
</evidence>
<keyword evidence="1" id="KW-0472">Membrane</keyword>
<dbReference type="Proteomes" id="UP001597560">
    <property type="component" value="Unassembled WGS sequence"/>
</dbReference>
<dbReference type="RefSeq" id="WP_013667249.1">
    <property type="nucleotide sequence ID" value="NZ_JBHUPA010000001.1"/>
</dbReference>
<keyword evidence="4" id="KW-1185">Reference proteome</keyword>
<feature type="transmembrane region" description="Helical" evidence="1">
    <location>
        <begin position="60"/>
        <end position="79"/>
    </location>
</feature>
<dbReference type="SUPFAM" id="SSF48317">
    <property type="entry name" value="Acid phosphatase/Vanadium-dependent haloperoxidase"/>
    <property type="match status" value="1"/>
</dbReference>
<dbReference type="InterPro" id="IPR036938">
    <property type="entry name" value="PAP2/HPO_sf"/>
</dbReference>
<feature type="transmembrane region" description="Helical" evidence="1">
    <location>
        <begin position="36"/>
        <end position="53"/>
    </location>
</feature>
<protein>
    <submittedName>
        <fullName evidence="3">Phosphatase PAP2 family protein</fullName>
    </submittedName>
</protein>
<dbReference type="EMBL" id="JBHUPA010000001">
    <property type="protein sequence ID" value="MFD2960343.1"/>
    <property type="molecule type" value="Genomic_DNA"/>
</dbReference>
<feature type="transmembrane region" description="Helical" evidence="1">
    <location>
        <begin position="136"/>
        <end position="156"/>
    </location>
</feature>
<sequence>MFASIIQFDIDLFLIINQDMANVVFDWLMPYLRNPYTWAPLYLFILIFSIRTYKKRGVIMMLFLVLSFGIADFLSASVIKPIVKRIRPCNELTLQGEMVSRVRCGSGYSFPSSHASNHFAMALFLIMVYRKRWSAILWFALLWAFAISFAQVYVGVHYPLDVTAGALFGSIIGYSMATLFLYIQPETTRQIAQP</sequence>
<dbReference type="Gene3D" id="1.20.144.10">
    <property type="entry name" value="Phosphatidic acid phosphatase type 2/haloperoxidase"/>
    <property type="match status" value="1"/>
</dbReference>
<name>A0ABW6AVK3_9SPHI</name>
<keyword evidence="1" id="KW-1133">Transmembrane helix</keyword>
<accession>A0ABW6AVK3</accession>
<dbReference type="PANTHER" id="PTHR14969">
    <property type="entry name" value="SPHINGOSINE-1-PHOSPHATE PHOSPHOHYDROLASE"/>
    <property type="match status" value="1"/>
</dbReference>
<gene>
    <name evidence="3" type="ORF">ACFS6J_01005</name>
</gene>
<evidence type="ECO:0000313" key="4">
    <source>
        <dbReference type="Proteomes" id="UP001597560"/>
    </source>
</evidence>
<feature type="transmembrane region" description="Helical" evidence="1">
    <location>
        <begin position="162"/>
        <end position="183"/>
    </location>
</feature>
<dbReference type="SMART" id="SM00014">
    <property type="entry name" value="acidPPc"/>
    <property type="match status" value="1"/>
</dbReference>
<dbReference type="Pfam" id="PF01569">
    <property type="entry name" value="PAP2"/>
    <property type="match status" value="1"/>
</dbReference>
<keyword evidence="1" id="KW-0812">Transmembrane</keyword>
<dbReference type="PANTHER" id="PTHR14969:SF13">
    <property type="entry name" value="AT30094P"/>
    <property type="match status" value="1"/>
</dbReference>